<dbReference type="PANTHER" id="PTHR14239:SF10">
    <property type="entry name" value="REDUCTASE"/>
    <property type="match status" value="1"/>
</dbReference>
<reference evidence="4" key="1">
    <citation type="journal article" date="2019" name="Int. J. Syst. Evol. Microbiol.">
        <title>The Global Catalogue of Microorganisms (GCM) 10K type strain sequencing project: providing services to taxonomists for standard genome sequencing and annotation.</title>
        <authorList>
            <consortium name="The Broad Institute Genomics Platform"/>
            <consortium name="The Broad Institute Genome Sequencing Center for Infectious Disease"/>
            <person name="Wu L."/>
            <person name="Ma J."/>
        </authorList>
    </citation>
    <scope>NUCLEOTIDE SEQUENCE [LARGE SCALE GENOMIC DNA]</scope>
    <source>
        <strain evidence="4">KACC 12822</strain>
    </source>
</reference>
<accession>A0ABW0JU83</accession>
<organism evidence="3 4">
    <name type="scientific">Rhodanobacter ginsenosidimutans</name>
    <dbReference type="NCBI Taxonomy" id="490571"/>
    <lineage>
        <taxon>Bacteria</taxon>
        <taxon>Pseudomonadati</taxon>
        <taxon>Pseudomonadota</taxon>
        <taxon>Gammaproteobacteria</taxon>
        <taxon>Lysobacterales</taxon>
        <taxon>Rhodanobacteraceae</taxon>
        <taxon>Rhodanobacter</taxon>
    </lineage>
</organism>
<protein>
    <submittedName>
        <fullName evidence="3">NADPH-dependent F420 reductase</fullName>
    </submittedName>
</protein>
<name>A0ABW0JU83_9GAMM</name>
<evidence type="ECO:0000313" key="4">
    <source>
        <dbReference type="Proteomes" id="UP001596018"/>
    </source>
</evidence>
<dbReference type="InterPro" id="IPR051267">
    <property type="entry name" value="STEAP_metalloreductase"/>
</dbReference>
<dbReference type="Gene3D" id="3.40.50.720">
    <property type="entry name" value="NAD(P)-binding Rossmann-like Domain"/>
    <property type="match status" value="1"/>
</dbReference>
<dbReference type="Proteomes" id="UP001596018">
    <property type="component" value="Unassembled WGS sequence"/>
</dbReference>
<keyword evidence="4" id="KW-1185">Reference proteome</keyword>
<dbReference type="Pfam" id="PF03807">
    <property type="entry name" value="F420_oxidored"/>
    <property type="match status" value="1"/>
</dbReference>
<evidence type="ECO:0000256" key="1">
    <source>
        <dbReference type="ARBA" id="ARBA00023002"/>
    </source>
</evidence>
<dbReference type="InterPro" id="IPR028939">
    <property type="entry name" value="P5C_Rdtase_cat_N"/>
</dbReference>
<evidence type="ECO:0000313" key="3">
    <source>
        <dbReference type="EMBL" id="MFC5439206.1"/>
    </source>
</evidence>
<sequence length="213" mass="21672">MNITLIGTGNMGSALAKQLTRAGHTVRITARDLAKAQALAAANPGAVAAAPAEALAGSDVVVVATGYVDAVPALRSLRSLGSLAGKVVIDITNPLTADYMGLTLGYDTSAAEEIAKAVPEAEVVKAFNTLFAQVLTDGPQFADGQVAPAFFAGDSERAKQTAKALIESLGYTPVDAGPLKNARYLEPLAALNIYLGYGAGLGTSIAPTWISNA</sequence>
<proteinExistence type="predicted"/>
<dbReference type="RefSeq" id="WP_377338596.1">
    <property type="nucleotide sequence ID" value="NZ_JALBWS010000015.1"/>
</dbReference>
<evidence type="ECO:0000259" key="2">
    <source>
        <dbReference type="Pfam" id="PF03807"/>
    </source>
</evidence>
<keyword evidence="1" id="KW-0560">Oxidoreductase</keyword>
<dbReference type="PANTHER" id="PTHR14239">
    <property type="entry name" value="DUDULIN-RELATED"/>
    <property type="match status" value="1"/>
</dbReference>
<comment type="caution">
    <text evidence="3">The sequence shown here is derived from an EMBL/GenBank/DDBJ whole genome shotgun (WGS) entry which is preliminary data.</text>
</comment>
<feature type="domain" description="Pyrroline-5-carboxylate reductase catalytic N-terminal" evidence="2">
    <location>
        <begin position="3"/>
        <end position="94"/>
    </location>
</feature>
<dbReference type="InterPro" id="IPR036291">
    <property type="entry name" value="NAD(P)-bd_dom_sf"/>
</dbReference>
<dbReference type="SUPFAM" id="SSF51735">
    <property type="entry name" value="NAD(P)-binding Rossmann-fold domains"/>
    <property type="match status" value="1"/>
</dbReference>
<dbReference type="EMBL" id="JBHSMM010000001">
    <property type="protein sequence ID" value="MFC5439206.1"/>
    <property type="molecule type" value="Genomic_DNA"/>
</dbReference>
<gene>
    <name evidence="3" type="ORF">ACFPK0_04155</name>
</gene>